<accession>A0AAV7KI64</accession>
<evidence type="ECO:0000256" key="4">
    <source>
        <dbReference type="ARBA" id="ARBA00022989"/>
    </source>
</evidence>
<evidence type="ECO:0000256" key="3">
    <source>
        <dbReference type="ARBA" id="ARBA00022692"/>
    </source>
</evidence>
<keyword evidence="8" id="KW-1185">Reference proteome</keyword>
<dbReference type="Proteomes" id="UP001165289">
    <property type="component" value="Unassembled WGS sequence"/>
</dbReference>
<dbReference type="AlphaFoldDB" id="A0AAV7KI64"/>
<feature type="transmembrane region" description="Helical" evidence="6">
    <location>
        <begin position="74"/>
        <end position="98"/>
    </location>
</feature>
<keyword evidence="4 6" id="KW-1133">Transmembrane helix</keyword>
<evidence type="ECO:0008006" key="9">
    <source>
        <dbReference type="Google" id="ProtNLM"/>
    </source>
</evidence>
<evidence type="ECO:0000256" key="1">
    <source>
        <dbReference type="ARBA" id="ARBA00004370"/>
    </source>
</evidence>
<reference evidence="7 8" key="1">
    <citation type="journal article" date="2023" name="BMC Biol.">
        <title>The compact genome of the sponge Oopsacas minuta (Hexactinellida) is lacking key metazoan core genes.</title>
        <authorList>
            <person name="Santini S."/>
            <person name="Schenkelaars Q."/>
            <person name="Jourda C."/>
            <person name="Duchesne M."/>
            <person name="Belahbib H."/>
            <person name="Rocher C."/>
            <person name="Selva M."/>
            <person name="Riesgo A."/>
            <person name="Vervoort M."/>
            <person name="Leys S.P."/>
            <person name="Kodjabachian L."/>
            <person name="Le Bivic A."/>
            <person name="Borchiellini C."/>
            <person name="Claverie J.M."/>
            <person name="Renard E."/>
        </authorList>
    </citation>
    <scope>NUCLEOTIDE SEQUENCE [LARGE SCALE GENOMIC DNA]</scope>
    <source>
        <strain evidence="7">SPO-2</strain>
    </source>
</reference>
<keyword evidence="5 6" id="KW-0472">Membrane</keyword>
<gene>
    <name evidence="7" type="ORF">LOD99_10193</name>
</gene>
<keyword evidence="3 6" id="KW-0812">Transmembrane</keyword>
<comment type="caution">
    <text evidence="7">The sequence shown here is derived from an EMBL/GenBank/DDBJ whole genome shotgun (WGS) entry which is preliminary data.</text>
</comment>
<comment type="subcellular location">
    <subcellularLocation>
        <location evidence="1">Membrane</location>
    </subcellularLocation>
</comment>
<evidence type="ECO:0000313" key="8">
    <source>
        <dbReference type="Proteomes" id="UP001165289"/>
    </source>
</evidence>
<dbReference type="Pfam" id="PF04505">
    <property type="entry name" value="CD225"/>
    <property type="match status" value="1"/>
</dbReference>
<evidence type="ECO:0000256" key="5">
    <source>
        <dbReference type="ARBA" id="ARBA00023136"/>
    </source>
</evidence>
<organism evidence="7 8">
    <name type="scientific">Oopsacas minuta</name>
    <dbReference type="NCBI Taxonomy" id="111878"/>
    <lineage>
        <taxon>Eukaryota</taxon>
        <taxon>Metazoa</taxon>
        <taxon>Porifera</taxon>
        <taxon>Hexactinellida</taxon>
        <taxon>Hexasterophora</taxon>
        <taxon>Lyssacinosida</taxon>
        <taxon>Leucopsacidae</taxon>
        <taxon>Oopsacas</taxon>
    </lineage>
</organism>
<evidence type="ECO:0000256" key="6">
    <source>
        <dbReference type="SAM" id="Phobius"/>
    </source>
</evidence>
<feature type="transmembrane region" description="Helical" evidence="6">
    <location>
        <begin position="119"/>
        <end position="147"/>
    </location>
</feature>
<name>A0AAV7KI64_9METZ</name>
<proteinExistence type="inferred from homology"/>
<protein>
    <recommendedName>
        <fullName evidence="9">Synapse differentiation-inducing gene protein 1-like</fullName>
    </recommendedName>
</protein>
<sequence>MTYHPYYPLQELPVYSNEPSPYNTNYLESNPLTTIDIEAQSYPSSSNNLEANNPEQVSIPVQDVSRTQLSACCLLLSICNYICCPFLGIPALIFAILGHEAWKREEIEAAKSHVFHTKIFNIIYLTISTISAIITTIVIILAVAGLFNHK</sequence>
<dbReference type="GO" id="GO:0016020">
    <property type="term" value="C:membrane"/>
    <property type="evidence" value="ECO:0007669"/>
    <property type="project" value="UniProtKB-SubCell"/>
</dbReference>
<comment type="similarity">
    <text evidence="2">Belongs to the CD225/Dispanin family.</text>
</comment>
<evidence type="ECO:0000256" key="2">
    <source>
        <dbReference type="ARBA" id="ARBA00006843"/>
    </source>
</evidence>
<dbReference type="InterPro" id="IPR007593">
    <property type="entry name" value="CD225/Dispanin_fam"/>
</dbReference>
<evidence type="ECO:0000313" key="7">
    <source>
        <dbReference type="EMBL" id="KAI6660796.1"/>
    </source>
</evidence>
<dbReference type="EMBL" id="JAKMXF010000023">
    <property type="protein sequence ID" value="KAI6660796.1"/>
    <property type="molecule type" value="Genomic_DNA"/>
</dbReference>